<dbReference type="HAMAP" id="MF_01440">
    <property type="entry name" value="CheD"/>
    <property type="match status" value="1"/>
</dbReference>
<dbReference type="GO" id="GO:0050568">
    <property type="term" value="F:protein-glutamine glutaminase activity"/>
    <property type="evidence" value="ECO:0007669"/>
    <property type="project" value="UniProtKB-UniRule"/>
</dbReference>
<evidence type="ECO:0000256" key="3">
    <source>
        <dbReference type="HAMAP-Rule" id="MF_01440"/>
    </source>
</evidence>
<dbReference type="InterPro" id="IPR005659">
    <property type="entry name" value="Chemorcpt_Glu_NH3ase_CheD"/>
</dbReference>
<reference evidence="4 5" key="1">
    <citation type="submission" date="2019-03" db="EMBL/GenBank/DDBJ databases">
        <title>Genomic Encyclopedia of Type Strains, Phase IV (KMG-IV): sequencing the most valuable type-strain genomes for metagenomic binning, comparative biology and taxonomic classification.</title>
        <authorList>
            <person name="Goeker M."/>
        </authorList>
    </citation>
    <scope>NUCLEOTIDE SEQUENCE [LARGE SCALE GENOMIC DNA]</scope>
    <source>
        <strain evidence="4 5">DSM 25964</strain>
    </source>
</reference>
<dbReference type="OrthoDB" id="9807202at2"/>
<dbReference type="InterPro" id="IPR038592">
    <property type="entry name" value="CheD-like_sf"/>
</dbReference>
<dbReference type="PANTHER" id="PTHR35147">
    <property type="entry name" value="CHEMORECEPTOR GLUTAMINE DEAMIDASE CHED-RELATED"/>
    <property type="match status" value="1"/>
</dbReference>
<dbReference type="Proteomes" id="UP000295066">
    <property type="component" value="Unassembled WGS sequence"/>
</dbReference>
<dbReference type="SUPFAM" id="SSF64438">
    <property type="entry name" value="CNF1/YfiH-like putative cysteine hydrolases"/>
    <property type="match status" value="1"/>
</dbReference>
<organism evidence="4 5">
    <name type="scientific">Aminivibrio pyruvatiphilus</name>
    <dbReference type="NCBI Taxonomy" id="1005740"/>
    <lineage>
        <taxon>Bacteria</taxon>
        <taxon>Thermotogati</taxon>
        <taxon>Synergistota</taxon>
        <taxon>Synergistia</taxon>
        <taxon>Synergistales</taxon>
        <taxon>Aminobacteriaceae</taxon>
        <taxon>Aminivibrio</taxon>
    </lineage>
</organism>
<dbReference type="Gene3D" id="3.30.1330.200">
    <property type="match status" value="1"/>
</dbReference>
<dbReference type="CDD" id="cd16352">
    <property type="entry name" value="CheD"/>
    <property type="match status" value="1"/>
</dbReference>
<comment type="caution">
    <text evidence="4">The sequence shown here is derived from an EMBL/GenBank/DDBJ whole genome shotgun (WGS) entry which is preliminary data.</text>
</comment>
<evidence type="ECO:0000256" key="2">
    <source>
        <dbReference type="ARBA" id="ARBA00022801"/>
    </source>
</evidence>
<comment type="function">
    <text evidence="3">Probably deamidates glutamine residues to glutamate on methyl-accepting chemotaxis receptors (MCPs), playing an important role in chemotaxis.</text>
</comment>
<dbReference type="Pfam" id="PF03975">
    <property type="entry name" value="CheD"/>
    <property type="match status" value="1"/>
</dbReference>
<proteinExistence type="inferred from homology"/>
<dbReference type="EC" id="3.5.1.44" evidence="3"/>
<dbReference type="GO" id="GO:0006935">
    <property type="term" value="P:chemotaxis"/>
    <property type="evidence" value="ECO:0007669"/>
    <property type="project" value="UniProtKB-UniRule"/>
</dbReference>
<evidence type="ECO:0000313" key="5">
    <source>
        <dbReference type="Proteomes" id="UP000295066"/>
    </source>
</evidence>
<gene>
    <name evidence="3" type="primary">cheD</name>
    <name evidence="4" type="ORF">C8D99_10351</name>
</gene>
<dbReference type="RefSeq" id="WP_133956401.1">
    <property type="nucleotide sequence ID" value="NZ_SORI01000003.1"/>
</dbReference>
<accession>A0A4V3HGV5</accession>
<name>A0A4V3HGV5_9BACT</name>
<dbReference type="InterPro" id="IPR011324">
    <property type="entry name" value="Cytotoxic_necrot_fac-like_cat"/>
</dbReference>
<dbReference type="PANTHER" id="PTHR35147:SF1">
    <property type="entry name" value="CHEMORECEPTOR GLUTAMINE DEAMIDASE CHED-RELATED"/>
    <property type="match status" value="1"/>
</dbReference>
<evidence type="ECO:0000313" key="4">
    <source>
        <dbReference type="EMBL" id="TDY62831.1"/>
    </source>
</evidence>
<comment type="similarity">
    <text evidence="3">Belongs to the CheD family.</text>
</comment>
<keyword evidence="5" id="KW-1185">Reference proteome</keyword>
<keyword evidence="1 3" id="KW-0145">Chemotaxis</keyword>
<evidence type="ECO:0000256" key="1">
    <source>
        <dbReference type="ARBA" id="ARBA00022500"/>
    </source>
</evidence>
<sequence length="162" mass="17350">MAVVRVGIAEAGVVLNPDSISTLGLGSCVGVTLYDEKRRIGGMVHVMLPSTELARGTDFNRSKFADSAVPDLLKQMIRYGADERRIRAKLAGGAQMFSLGGNADSLLKIGARNVEACRKVLSSLRIPVLSEDTGGSWGRTVELFSDSGMLEIRAIGKEKKLI</sequence>
<keyword evidence="2 3" id="KW-0378">Hydrolase</keyword>
<dbReference type="AlphaFoldDB" id="A0A4V3HGV5"/>
<protein>
    <recommendedName>
        <fullName evidence="3">Probable chemoreceptor glutamine deamidase CheD</fullName>
        <ecNumber evidence="3">3.5.1.44</ecNumber>
    </recommendedName>
</protein>
<comment type="catalytic activity">
    <reaction evidence="3">
        <text>L-glutaminyl-[protein] + H2O = L-glutamyl-[protein] + NH4(+)</text>
        <dbReference type="Rhea" id="RHEA:16441"/>
        <dbReference type="Rhea" id="RHEA-COMP:10207"/>
        <dbReference type="Rhea" id="RHEA-COMP:10208"/>
        <dbReference type="ChEBI" id="CHEBI:15377"/>
        <dbReference type="ChEBI" id="CHEBI:28938"/>
        <dbReference type="ChEBI" id="CHEBI:29973"/>
        <dbReference type="ChEBI" id="CHEBI:30011"/>
        <dbReference type="EC" id="3.5.1.44"/>
    </reaction>
</comment>
<dbReference type="EMBL" id="SORI01000003">
    <property type="protein sequence ID" value="TDY62831.1"/>
    <property type="molecule type" value="Genomic_DNA"/>
</dbReference>